<keyword evidence="6" id="KW-0472">Membrane</keyword>
<dbReference type="InterPro" id="IPR012910">
    <property type="entry name" value="Plug_dom"/>
</dbReference>
<dbReference type="Pfam" id="PF07715">
    <property type="entry name" value="Plug"/>
    <property type="match status" value="1"/>
</dbReference>
<evidence type="ECO:0000259" key="11">
    <source>
        <dbReference type="Pfam" id="PF14905"/>
    </source>
</evidence>
<keyword evidence="12" id="KW-0675">Receptor</keyword>
<comment type="subcellular location">
    <subcellularLocation>
        <location evidence="1">Cell outer membrane</location>
        <topology evidence="1">Multi-pass membrane protein</topology>
    </subcellularLocation>
</comment>
<feature type="signal peptide" evidence="9">
    <location>
        <begin position="1"/>
        <end position="18"/>
    </location>
</feature>
<dbReference type="KEGG" id="als:DJ013_00220"/>
<dbReference type="InterPro" id="IPR039426">
    <property type="entry name" value="TonB-dep_rcpt-like"/>
</dbReference>
<dbReference type="Proteomes" id="UP000249873">
    <property type="component" value="Chromosome"/>
</dbReference>
<dbReference type="InterPro" id="IPR041700">
    <property type="entry name" value="OMP_b-brl_3"/>
</dbReference>
<dbReference type="Gene3D" id="2.40.170.20">
    <property type="entry name" value="TonB-dependent receptor, beta-barrel domain"/>
    <property type="match status" value="1"/>
</dbReference>
<keyword evidence="5 9" id="KW-0732">Signal</keyword>
<evidence type="ECO:0000256" key="9">
    <source>
        <dbReference type="SAM" id="SignalP"/>
    </source>
</evidence>
<evidence type="ECO:0000313" key="13">
    <source>
        <dbReference type="Proteomes" id="UP000249873"/>
    </source>
</evidence>
<evidence type="ECO:0000256" key="2">
    <source>
        <dbReference type="ARBA" id="ARBA00022448"/>
    </source>
</evidence>
<organism evidence="12 13">
    <name type="scientific">Arcticibacterium luteifluviistationis</name>
    <dbReference type="NCBI Taxonomy" id="1784714"/>
    <lineage>
        <taxon>Bacteria</taxon>
        <taxon>Pseudomonadati</taxon>
        <taxon>Bacteroidota</taxon>
        <taxon>Cytophagia</taxon>
        <taxon>Cytophagales</taxon>
        <taxon>Leadbetterellaceae</taxon>
        <taxon>Arcticibacterium</taxon>
    </lineage>
</organism>
<dbReference type="Pfam" id="PF14905">
    <property type="entry name" value="OMP_b-brl_3"/>
    <property type="match status" value="1"/>
</dbReference>
<protein>
    <submittedName>
        <fullName evidence="12">TonB-dependent receptor</fullName>
    </submittedName>
</protein>
<dbReference type="GO" id="GO:0015344">
    <property type="term" value="F:siderophore uptake transmembrane transporter activity"/>
    <property type="evidence" value="ECO:0007669"/>
    <property type="project" value="TreeGrafter"/>
</dbReference>
<proteinExistence type="predicted"/>
<evidence type="ECO:0000256" key="7">
    <source>
        <dbReference type="ARBA" id="ARBA00023237"/>
    </source>
</evidence>
<dbReference type="PANTHER" id="PTHR30069">
    <property type="entry name" value="TONB-DEPENDENT OUTER MEMBRANE RECEPTOR"/>
    <property type="match status" value="1"/>
</dbReference>
<dbReference type="EMBL" id="CP029480">
    <property type="protein sequence ID" value="AWV96700.1"/>
    <property type="molecule type" value="Genomic_DNA"/>
</dbReference>
<keyword evidence="13" id="KW-1185">Reference proteome</keyword>
<evidence type="ECO:0000256" key="8">
    <source>
        <dbReference type="SAM" id="MobiDB-lite"/>
    </source>
</evidence>
<evidence type="ECO:0000256" key="1">
    <source>
        <dbReference type="ARBA" id="ARBA00004571"/>
    </source>
</evidence>
<dbReference type="GO" id="GO:0044718">
    <property type="term" value="P:siderophore transmembrane transport"/>
    <property type="evidence" value="ECO:0007669"/>
    <property type="project" value="TreeGrafter"/>
</dbReference>
<dbReference type="Gene3D" id="2.170.130.10">
    <property type="entry name" value="TonB-dependent receptor, plug domain"/>
    <property type="match status" value="1"/>
</dbReference>
<evidence type="ECO:0000256" key="5">
    <source>
        <dbReference type="ARBA" id="ARBA00022729"/>
    </source>
</evidence>
<dbReference type="OrthoDB" id="905812at2"/>
<dbReference type="Gene3D" id="2.60.40.1120">
    <property type="entry name" value="Carboxypeptidase-like, regulatory domain"/>
    <property type="match status" value="1"/>
</dbReference>
<dbReference type="InterPro" id="IPR036942">
    <property type="entry name" value="Beta-barrel_TonB_sf"/>
</dbReference>
<dbReference type="SUPFAM" id="SSF49464">
    <property type="entry name" value="Carboxypeptidase regulatory domain-like"/>
    <property type="match status" value="1"/>
</dbReference>
<dbReference type="RefSeq" id="WP_111369802.1">
    <property type="nucleotide sequence ID" value="NZ_CP029480.1"/>
</dbReference>
<dbReference type="AlphaFoldDB" id="A0A2Z4G6H3"/>
<evidence type="ECO:0000259" key="10">
    <source>
        <dbReference type="Pfam" id="PF07715"/>
    </source>
</evidence>
<keyword evidence="4" id="KW-0812">Transmembrane</keyword>
<dbReference type="InterPro" id="IPR037066">
    <property type="entry name" value="Plug_dom_sf"/>
</dbReference>
<feature type="chain" id="PRO_5016454276" evidence="9">
    <location>
        <begin position="19"/>
        <end position="818"/>
    </location>
</feature>
<gene>
    <name evidence="12" type="ORF">DJ013_00220</name>
</gene>
<dbReference type="GO" id="GO:0009279">
    <property type="term" value="C:cell outer membrane"/>
    <property type="evidence" value="ECO:0007669"/>
    <property type="project" value="UniProtKB-SubCell"/>
</dbReference>
<keyword evidence="2" id="KW-0813">Transport</keyword>
<keyword evidence="7" id="KW-0998">Cell outer membrane</keyword>
<feature type="region of interest" description="Disordered" evidence="8">
    <location>
        <begin position="795"/>
        <end position="818"/>
    </location>
</feature>
<evidence type="ECO:0000256" key="4">
    <source>
        <dbReference type="ARBA" id="ARBA00022692"/>
    </source>
</evidence>
<feature type="domain" description="Outer membrane protein beta-barrel" evidence="11">
    <location>
        <begin position="383"/>
        <end position="782"/>
    </location>
</feature>
<dbReference type="InterPro" id="IPR008969">
    <property type="entry name" value="CarboxyPept-like_regulatory"/>
</dbReference>
<sequence>MKKLLLGFLLLFTCFSVTQVKGQAGNATISGVIVDSVTNGQVEFAAVALWSAGKAIDGTLTTDNGKFKFEGVKGGTYKILVSFVGYQPLSLENIAVKNNASLNLGNIKLVGDNIQLDAVTVVGQSSLIEDKIDRLVYNAEKDISNTGGTAEEVLRKVPMLSVDLDGEVELRGSSNVRILINNKPSAIFASSVGEALRQIPSDQIKSVEVITSPSAKYDGEGTAGIVNIILKKNTLAGVTGSLNLGVGVVGSSANGSVNLRDGKWGISLSGSGRASYNYKTIGENTRESVIDGAATYLTQLDDSRSVRAGGRYSGTFDYDFDKKTNFSVTYSLRNRVSGSDGDQLSTLLDNNRDLIYENLRDIDQTDKSNSSDLDFTFTKRYANPIQELTILAQVSQNNTDNYYTALQNGISADSSENQGKDRELSFQLDYVQPLGEKVKWEVGGKGVLRSALSDGQFYSYNDGTGSFALNDSRSNFLDYDQNVLAGYSSFTFELPNKWGVQAGVRYEKTTIDAEFKELSNVDIPDYDNFLPSITLSKRFKKAGSIRTSYTQRIQRPSIRYLNPFVDYSNANSISFGSPTLSPELVDMLEVAMSTYFGSNSINFSVFSRIEDNSITSISNVTRQDGLDVTETTYGNIGVNKRYGSNISMNLNPTNKWRLGGGVNVDYTYMDNRTISNEGWSGGVNLNTSYSFPKDWAASFFAFYRSPRVQLQGTRNGFYFHGITVKKNINKKRGSIGLGLENPFAKTIDFKSALENRTDALNYFITSNNRSIYRRSIRIDFQYRFGKMESDGKGLFRRKSSNRGNDAVDGGDAGEGDFR</sequence>
<reference evidence="12 13" key="1">
    <citation type="submission" date="2018-05" db="EMBL/GenBank/DDBJ databases">
        <title>Complete genome sequence of Arcticibacterium luteifluviistationis SM1504T, a cytophagaceae bacterium isolated from Arctic surface seawater.</title>
        <authorList>
            <person name="Li Y."/>
            <person name="Qin Q.-L."/>
        </authorList>
    </citation>
    <scope>NUCLEOTIDE SEQUENCE [LARGE SCALE GENOMIC DNA]</scope>
    <source>
        <strain evidence="12 13">SM1504</strain>
    </source>
</reference>
<evidence type="ECO:0000256" key="3">
    <source>
        <dbReference type="ARBA" id="ARBA00022452"/>
    </source>
</evidence>
<accession>A0A2Z4G6H3</accession>
<dbReference type="Pfam" id="PF13620">
    <property type="entry name" value="CarboxypepD_reg"/>
    <property type="match status" value="1"/>
</dbReference>
<keyword evidence="3" id="KW-1134">Transmembrane beta strand</keyword>
<evidence type="ECO:0000256" key="6">
    <source>
        <dbReference type="ARBA" id="ARBA00023136"/>
    </source>
</evidence>
<evidence type="ECO:0000313" key="12">
    <source>
        <dbReference type="EMBL" id="AWV96700.1"/>
    </source>
</evidence>
<feature type="domain" description="TonB-dependent receptor plug" evidence="10">
    <location>
        <begin position="143"/>
        <end position="225"/>
    </location>
</feature>
<dbReference type="PANTHER" id="PTHR30069:SF29">
    <property type="entry name" value="HEMOGLOBIN AND HEMOGLOBIN-HAPTOGLOBIN-BINDING PROTEIN 1-RELATED"/>
    <property type="match status" value="1"/>
</dbReference>
<dbReference type="SUPFAM" id="SSF56935">
    <property type="entry name" value="Porins"/>
    <property type="match status" value="1"/>
</dbReference>
<name>A0A2Z4G6H3_9BACT</name>